<dbReference type="Pfam" id="PF08245">
    <property type="entry name" value="Mur_ligase_M"/>
    <property type="match status" value="1"/>
</dbReference>
<dbReference type="InterPro" id="IPR000713">
    <property type="entry name" value="Mur_ligase_N"/>
</dbReference>
<dbReference type="GO" id="GO:0047480">
    <property type="term" value="F:UDP-N-acetylmuramoyl-tripeptide-D-alanyl-D-alanine ligase activity"/>
    <property type="evidence" value="ECO:0007669"/>
    <property type="project" value="UniProtKB-UniRule"/>
</dbReference>
<proteinExistence type="inferred from homology"/>
<keyword evidence="3 10" id="KW-0132">Cell division</keyword>
<accession>A0A1H7X6T3</accession>
<keyword evidence="16" id="KW-1185">Reference proteome</keyword>
<dbReference type="EC" id="6.3.2.10" evidence="10 11"/>
<dbReference type="GO" id="GO:0005524">
    <property type="term" value="F:ATP binding"/>
    <property type="evidence" value="ECO:0007669"/>
    <property type="project" value="UniProtKB-UniRule"/>
</dbReference>
<dbReference type="EMBL" id="FOBS01000009">
    <property type="protein sequence ID" value="SEM28907.1"/>
    <property type="molecule type" value="Genomic_DNA"/>
</dbReference>
<dbReference type="GO" id="GO:0005737">
    <property type="term" value="C:cytoplasm"/>
    <property type="evidence" value="ECO:0007669"/>
    <property type="project" value="UniProtKB-SubCell"/>
</dbReference>
<comment type="similarity">
    <text evidence="10">Belongs to the MurCDEF family. MurF subfamily.</text>
</comment>
<comment type="function">
    <text evidence="10 11">Involved in cell wall formation. Catalyzes the final step in the synthesis of UDP-N-acetylmuramoyl-pentapeptide, the precursor of murein.</text>
</comment>
<gene>
    <name evidence="10" type="primary">murF</name>
    <name evidence="15" type="ORF">SAMN04489760_10968</name>
</gene>
<evidence type="ECO:0000313" key="15">
    <source>
        <dbReference type="EMBL" id="SEM28907.1"/>
    </source>
</evidence>
<dbReference type="NCBIfam" id="TIGR01143">
    <property type="entry name" value="murF"/>
    <property type="match status" value="1"/>
</dbReference>
<comment type="subcellular location">
    <subcellularLocation>
        <location evidence="10 11">Cytoplasm</location>
    </subcellularLocation>
</comment>
<evidence type="ECO:0000256" key="6">
    <source>
        <dbReference type="ARBA" id="ARBA00022960"/>
    </source>
</evidence>
<dbReference type="GO" id="GO:0008766">
    <property type="term" value="F:UDP-N-acetylmuramoylalanyl-D-glutamyl-2,6-diaminopimelate-D-alanyl-D-alanine ligase activity"/>
    <property type="evidence" value="ECO:0007669"/>
    <property type="project" value="RHEA"/>
</dbReference>
<keyword evidence="7 10" id="KW-0573">Peptidoglycan synthesis</keyword>
<keyword evidence="4 10" id="KW-0547">Nucleotide-binding</keyword>
<dbReference type="GO" id="GO:0051301">
    <property type="term" value="P:cell division"/>
    <property type="evidence" value="ECO:0007669"/>
    <property type="project" value="UniProtKB-KW"/>
</dbReference>
<dbReference type="InterPro" id="IPR035911">
    <property type="entry name" value="MurE/MurF_N"/>
</dbReference>
<evidence type="ECO:0000256" key="3">
    <source>
        <dbReference type="ARBA" id="ARBA00022618"/>
    </source>
</evidence>
<dbReference type="STRING" id="43775.SAMN04489760_10968"/>
<evidence type="ECO:0000256" key="10">
    <source>
        <dbReference type="HAMAP-Rule" id="MF_02019"/>
    </source>
</evidence>
<dbReference type="Pfam" id="PF01225">
    <property type="entry name" value="Mur_ligase"/>
    <property type="match status" value="1"/>
</dbReference>
<dbReference type="AlphaFoldDB" id="A0A1H7X6T3"/>
<dbReference type="PANTHER" id="PTHR43024">
    <property type="entry name" value="UDP-N-ACETYLMURAMOYL-TRIPEPTIDE--D-ALANYL-D-ALANINE LIGASE"/>
    <property type="match status" value="1"/>
</dbReference>
<protein>
    <recommendedName>
        <fullName evidence="10 11">UDP-N-acetylmuramoyl-tripeptide--D-alanyl-D-alanine ligase</fullName>
        <ecNumber evidence="10 11">6.3.2.10</ecNumber>
    </recommendedName>
    <alternativeName>
        <fullName evidence="10">D-alanyl-D-alanine-adding enzyme</fullName>
    </alternativeName>
</protein>
<dbReference type="InterPro" id="IPR051046">
    <property type="entry name" value="MurCDEF_CellWall_CoF430Synth"/>
</dbReference>
<dbReference type="HAMAP" id="MF_02019">
    <property type="entry name" value="MurF"/>
    <property type="match status" value="1"/>
</dbReference>
<dbReference type="OrthoDB" id="9801978at2"/>
<dbReference type="RefSeq" id="WP_139198261.1">
    <property type="nucleotide sequence ID" value="NZ_FOBS01000009.1"/>
</dbReference>
<dbReference type="Gene3D" id="3.40.1390.10">
    <property type="entry name" value="MurE/MurF, N-terminal domain"/>
    <property type="match status" value="1"/>
</dbReference>
<evidence type="ECO:0000256" key="4">
    <source>
        <dbReference type="ARBA" id="ARBA00022741"/>
    </source>
</evidence>
<dbReference type="SUPFAM" id="SSF63418">
    <property type="entry name" value="MurE/MurF N-terminal domain"/>
    <property type="match status" value="1"/>
</dbReference>
<dbReference type="GO" id="GO:0008360">
    <property type="term" value="P:regulation of cell shape"/>
    <property type="evidence" value="ECO:0007669"/>
    <property type="project" value="UniProtKB-KW"/>
</dbReference>
<dbReference type="PANTHER" id="PTHR43024:SF1">
    <property type="entry name" value="UDP-N-ACETYLMURAMOYL-TRIPEPTIDE--D-ALANYL-D-ALANINE LIGASE"/>
    <property type="match status" value="1"/>
</dbReference>
<comment type="catalytic activity">
    <reaction evidence="10 11">
        <text>D-alanyl-D-alanine + UDP-N-acetyl-alpha-D-muramoyl-L-alanyl-gamma-D-glutamyl-meso-2,6-diaminopimelate + ATP = UDP-N-acetyl-alpha-D-muramoyl-L-alanyl-gamma-D-glutamyl-meso-2,6-diaminopimeloyl-D-alanyl-D-alanine + ADP + phosphate + H(+)</text>
        <dbReference type="Rhea" id="RHEA:28374"/>
        <dbReference type="ChEBI" id="CHEBI:15378"/>
        <dbReference type="ChEBI" id="CHEBI:30616"/>
        <dbReference type="ChEBI" id="CHEBI:43474"/>
        <dbReference type="ChEBI" id="CHEBI:57822"/>
        <dbReference type="ChEBI" id="CHEBI:61386"/>
        <dbReference type="ChEBI" id="CHEBI:83905"/>
        <dbReference type="ChEBI" id="CHEBI:456216"/>
        <dbReference type="EC" id="6.3.2.10"/>
    </reaction>
</comment>
<dbReference type="SUPFAM" id="SSF53623">
    <property type="entry name" value="MurD-like peptide ligases, catalytic domain"/>
    <property type="match status" value="1"/>
</dbReference>
<evidence type="ECO:0000259" key="14">
    <source>
        <dbReference type="Pfam" id="PF08245"/>
    </source>
</evidence>
<name>A0A1H7X6T3_9BACT</name>
<dbReference type="GO" id="GO:0071555">
    <property type="term" value="P:cell wall organization"/>
    <property type="evidence" value="ECO:0007669"/>
    <property type="project" value="UniProtKB-KW"/>
</dbReference>
<feature type="domain" description="Mur ligase central" evidence="14">
    <location>
        <begin position="122"/>
        <end position="308"/>
    </location>
</feature>
<dbReference type="Gene3D" id="3.90.190.20">
    <property type="entry name" value="Mur ligase, C-terminal domain"/>
    <property type="match status" value="1"/>
</dbReference>
<keyword evidence="8 10" id="KW-0131">Cell cycle</keyword>
<feature type="domain" description="Mur ligase C-terminal" evidence="13">
    <location>
        <begin position="332"/>
        <end position="458"/>
    </location>
</feature>
<keyword evidence="6 10" id="KW-0133">Cell shape</keyword>
<feature type="domain" description="Mur ligase N-terminal catalytic" evidence="12">
    <location>
        <begin position="31"/>
        <end position="109"/>
    </location>
</feature>
<reference evidence="15 16" key="1">
    <citation type="submission" date="2016-10" db="EMBL/GenBank/DDBJ databases">
        <authorList>
            <person name="de Groot N.N."/>
        </authorList>
    </citation>
    <scope>NUCLEOTIDE SEQUENCE [LARGE SCALE GENOMIC DNA]</scope>
    <source>
        <strain evidence="15 16">DSM 8423</strain>
    </source>
</reference>
<keyword evidence="1 10" id="KW-0963">Cytoplasm</keyword>
<dbReference type="Proteomes" id="UP000198744">
    <property type="component" value="Unassembled WGS sequence"/>
</dbReference>
<comment type="pathway">
    <text evidence="10 11">Cell wall biogenesis; peptidoglycan biosynthesis.</text>
</comment>
<evidence type="ECO:0000259" key="13">
    <source>
        <dbReference type="Pfam" id="PF02875"/>
    </source>
</evidence>
<evidence type="ECO:0000313" key="16">
    <source>
        <dbReference type="Proteomes" id="UP000198744"/>
    </source>
</evidence>
<evidence type="ECO:0000256" key="5">
    <source>
        <dbReference type="ARBA" id="ARBA00022840"/>
    </source>
</evidence>
<keyword evidence="9 10" id="KW-0961">Cell wall biogenesis/degradation</keyword>
<keyword evidence="5 10" id="KW-0067">ATP-binding</keyword>
<sequence length="475" mass="50808">MNRNLMPEFLADELVQATGGRLLRGETDFLVRGVSTDTRQLVEGNLYIPLKGERFDGHDFLGEAIAKGAGGVLADAQHAGMLEALSQKTGSCLAILVEDTLRALGDIARFWRRRMGKPVIAITGSSGKTTTKEMTAAILGQTFSVLKTEGNLNNLIGLPLTLLRLEGEHDLALVELGTNARGEIRRLTEIAEPDIALVTNIGPAHLEGLKTLECIHEEKGDLYGSMSRSGLAVFNADDDALAPLRRSWPGRTLTYGVVSQADLTASDIAKEGVAGQSFRLNCGSESVTVHLSASGMHNIYNALAAAALSRASGIGITEISQGLRNFHPVSARFEVHRLPNGAFLVDDTYNANPASVREALKTIQTLKGTARSVAILADMLELGDSAEDLHESVGCEVAATDVGRLFLKGLLSRSTAAGAAKGGMPGERISYFENADEIIDSVLSFVEAGDWILVKGSRRMKMEEIVKKILDRTSA</sequence>
<evidence type="ECO:0000256" key="7">
    <source>
        <dbReference type="ARBA" id="ARBA00022984"/>
    </source>
</evidence>
<feature type="binding site" evidence="10">
    <location>
        <begin position="124"/>
        <end position="130"/>
    </location>
    <ligand>
        <name>ATP</name>
        <dbReference type="ChEBI" id="CHEBI:30616"/>
    </ligand>
</feature>
<dbReference type="Pfam" id="PF02875">
    <property type="entry name" value="Mur_ligase_C"/>
    <property type="match status" value="1"/>
</dbReference>
<dbReference type="InterPro" id="IPR036565">
    <property type="entry name" value="Mur-like_cat_sf"/>
</dbReference>
<evidence type="ECO:0000259" key="12">
    <source>
        <dbReference type="Pfam" id="PF01225"/>
    </source>
</evidence>
<dbReference type="SUPFAM" id="SSF53244">
    <property type="entry name" value="MurD-like peptide ligases, peptide-binding domain"/>
    <property type="match status" value="1"/>
</dbReference>
<evidence type="ECO:0000256" key="2">
    <source>
        <dbReference type="ARBA" id="ARBA00022598"/>
    </source>
</evidence>
<dbReference type="InterPro" id="IPR004101">
    <property type="entry name" value="Mur_ligase_C"/>
</dbReference>
<dbReference type="InterPro" id="IPR036615">
    <property type="entry name" value="Mur_ligase_C_dom_sf"/>
</dbReference>
<evidence type="ECO:0000256" key="9">
    <source>
        <dbReference type="ARBA" id="ARBA00023316"/>
    </source>
</evidence>
<dbReference type="InterPro" id="IPR005863">
    <property type="entry name" value="UDP-N-AcMur_synth"/>
</dbReference>
<dbReference type="UniPathway" id="UPA00219"/>
<dbReference type="InterPro" id="IPR013221">
    <property type="entry name" value="Mur_ligase_cen"/>
</dbReference>
<dbReference type="GO" id="GO:0009252">
    <property type="term" value="P:peptidoglycan biosynthetic process"/>
    <property type="evidence" value="ECO:0007669"/>
    <property type="project" value="UniProtKB-UniRule"/>
</dbReference>
<evidence type="ECO:0000256" key="8">
    <source>
        <dbReference type="ARBA" id="ARBA00023306"/>
    </source>
</evidence>
<dbReference type="Gene3D" id="3.40.1190.10">
    <property type="entry name" value="Mur-like, catalytic domain"/>
    <property type="match status" value="1"/>
</dbReference>
<keyword evidence="2 10" id="KW-0436">Ligase</keyword>
<evidence type="ECO:0000256" key="1">
    <source>
        <dbReference type="ARBA" id="ARBA00022490"/>
    </source>
</evidence>
<organism evidence="15 16">
    <name type="scientific">Syntrophus gentianae</name>
    <dbReference type="NCBI Taxonomy" id="43775"/>
    <lineage>
        <taxon>Bacteria</taxon>
        <taxon>Pseudomonadati</taxon>
        <taxon>Thermodesulfobacteriota</taxon>
        <taxon>Syntrophia</taxon>
        <taxon>Syntrophales</taxon>
        <taxon>Syntrophaceae</taxon>
        <taxon>Syntrophus</taxon>
    </lineage>
</organism>
<evidence type="ECO:0000256" key="11">
    <source>
        <dbReference type="RuleBase" id="RU004136"/>
    </source>
</evidence>